<feature type="active site" evidence="7">
    <location>
        <position position="111"/>
    </location>
</feature>
<reference evidence="9" key="1">
    <citation type="submission" date="2022-08" db="EMBL/GenBank/DDBJ databases">
        <authorList>
            <person name="Dzunkova M."/>
            <person name="La Clair J."/>
            <person name="Tyml T."/>
            <person name="Doud D."/>
            <person name="Schulz F."/>
            <person name="Piquer S."/>
            <person name="Porcel Sanchis D."/>
            <person name="Osborn A."/>
            <person name="Robinson D."/>
            <person name="Louie K.B."/>
            <person name="Bowen B.P."/>
            <person name="Bowers R."/>
            <person name="Lee J."/>
            <person name="Arnau Llombart V."/>
            <person name="Diaz Villanueva W."/>
            <person name="Gosliner T."/>
            <person name="Northen T."/>
            <person name="Cheng J.-F."/>
            <person name="Burkart M.D."/>
            <person name="Woyke T."/>
        </authorList>
    </citation>
    <scope>NUCLEOTIDE SEQUENCE</scope>
    <source>
        <strain evidence="9">Df01</strain>
    </source>
</reference>
<comment type="subunit">
    <text evidence="6">Fourteen ClpP subunits assemble into 2 heptameric rings which stack back to back to give a disk-like structure with a central cavity, resembling the structure of eukaryotic proteasomes.</text>
</comment>
<keyword evidence="2 6" id="KW-0963">Cytoplasm</keyword>
<dbReference type="Proteomes" id="UP001168167">
    <property type="component" value="Unassembled WGS sequence"/>
</dbReference>
<organism evidence="9 10">
    <name type="scientific">Candidatus Doriopsillibacter californiensis</name>
    <dbReference type="NCBI Taxonomy" id="2970740"/>
    <lineage>
        <taxon>Bacteria</taxon>
        <taxon>Pseudomonadati</taxon>
        <taxon>Pseudomonadota</taxon>
        <taxon>Gammaproteobacteria</taxon>
        <taxon>Candidatus Tethybacterales</taxon>
        <taxon>Candidatus Persebacteraceae</taxon>
        <taxon>Candidatus Doriopsillibacter</taxon>
    </lineage>
</organism>
<comment type="subcellular location">
    <subcellularLocation>
        <location evidence="6">Cytoplasm</location>
    </subcellularLocation>
</comment>
<evidence type="ECO:0000256" key="6">
    <source>
        <dbReference type="HAMAP-Rule" id="MF_00444"/>
    </source>
</evidence>
<evidence type="ECO:0000256" key="4">
    <source>
        <dbReference type="ARBA" id="ARBA00022801"/>
    </source>
</evidence>
<dbReference type="InterPro" id="IPR001907">
    <property type="entry name" value="ClpP"/>
</dbReference>
<dbReference type="NCBIfam" id="NF001368">
    <property type="entry name" value="PRK00277.1"/>
    <property type="match status" value="1"/>
</dbReference>
<dbReference type="NCBIfam" id="NF009205">
    <property type="entry name" value="PRK12553.1"/>
    <property type="match status" value="1"/>
</dbReference>
<dbReference type="InterPro" id="IPR018215">
    <property type="entry name" value="ClpP_Ser_AS"/>
</dbReference>
<evidence type="ECO:0000313" key="10">
    <source>
        <dbReference type="Proteomes" id="UP001168167"/>
    </source>
</evidence>
<dbReference type="PANTHER" id="PTHR10381:SF70">
    <property type="entry name" value="ATP-DEPENDENT CLP PROTEASE PROTEOLYTIC SUBUNIT"/>
    <property type="match status" value="1"/>
</dbReference>
<comment type="similarity">
    <text evidence="1 6 8">Belongs to the peptidase S14 family.</text>
</comment>
<keyword evidence="3 6" id="KW-0645">Protease</keyword>
<dbReference type="GO" id="GO:0006508">
    <property type="term" value="P:proteolysis"/>
    <property type="evidence" value="ECO:0007669"/>
    <property type="project" value="UniProtKB-KW"/>
</dbReference>
<keyword evidence="10" id="KW-1185">Reference proteome</keyword>
<dbReference type="PRINTS" id="PR00127">
    <property type="entry name" value="CLPPROTEASEP"/>
</dbReference>
<feature type="active site" evidence="6">
    <location>
        <position position="136"/>
    </location>
</feature>
<dbReference type="PROSITE" id="PS00381">
    <property type="entry name" value="CLP_PROTEASE_SER"/>
    <property type="match status" value="1"/>
</dbReference>
<evidence type="ECO:0000256" key="1">
    <source>
        <dbReference type="ARBA" id="ARBA00007039"/>
    </source>
</evidence>
<evidence type="ECO:0000256" key="3">
    <source>
        <dbReference type="ARBA" id="ARBA00022670"/>
    </source>
</evidence>
<comment type="catalytic activity">
    <reaction evidence="6 7">
        <text>Hydrolysis of proteins to small peptides in the presence of ATP and magnesium. alpha-casein is the usual test substrate. In the absence of ATP, only oligopeptides shorter than five residues are hydrolyzed (such as succinyl-Leu-Tyr-|-NHMec, and Leu-Tyr-Leu-|-Tyr-Trp, in which cleavage of the -Tyr-|-Leu- and -Tyr-|-Trp bonds also occurs).</text>
        <dbReference type="EC" id="3.4.21.92"/>
    </reaction>
</comment>
<keyword evidence="4 6" id="KW-0378">Hydrolase</keyword>
<dbReference type="PANTHER" id="PTHR10381">
    <property type="entry name" value="ATP-DEPENDENT CLP PROTEASE PROTEOLYTIC SUBUNIT"/>
    <property type="match status" value="1"/>
</dbReference>
<comment type="caution">
    <text evidence="9">The sequence shown here is derived from an EMBL/GenBank/DDBJ whole genome shotgun (WGS) entry which is preliminary data.</text>
</comment>
<dbReference type="EMBL" id="JANQAO010000002">
    <property type="protein sequence ID" value="MDM5147395.1"/>
    <property type="molecule type" value="Genomic_DNA"/>
</dbReference>
<dbReference type="HAMAP" id="MF_00444">
    <property type="entry name" value="ClpP"/>
    <property type="match status" value="1"/>
</dbReference>
<sequence>MNRITDELTPPSGLSYVPMVVEQSGRGERAYDIYSRLLKDRIVFLVGPIDDYMANIIIAQLLFLEAENSEREIHLYINSGGGLVTAGLGIFDTLRYIKSPVSTTCVGQACSMAAVLLASGQKGMRRMLPNSRAMIHQPLGGFSGQATDIAIHSREILSLKERLNCILADLTGKSKKRITADTERDFFFAADEAVTYGLADEVVTPISKGNTRERKK</sequence>
<proteinExistence type="inferred from homology"/>
<protein>
    <recommendedName>
        <fullName evidence="6 8">ATP-dependent Clp protease proteolytic subunit</fullName>
        <ecNumber evidence="6">3.4.21.92</ecNumber>
    </recommendedName>
    <alternativeName>
        <fullName evidence="6">Endopeptidase Clp</fullName>
    </alternativeName>
</protein>
<dbReference type="InterPro" id="IPR023562">
    <property type="entry name" value="ClpP/TepA"/>
</dbReference>
<dbReference type="InterPro" id="IPR029045">
    <property type="entry name" value="ClpP/crotonase-like_dom_sf"/>
</dbReference>
<feature type="active site" description="Nucleophile" evidence="6">
    <location>
        <position position="111"/>
    </location>
</feature>
<gene>
    <name evidence="6" type="primary">clpP</name>
    <name evidence="9" type="ORF">NQX30_03290</name>
</gene>
<accession>A0ABT7QL30</accession>
<dbReference type="EC" id="3.4.21.92" evidence="6"/>
<dbReference type="Gene3D" id="3.90.226.10">
    <property type="entry name" value="2-enoyl-CoA Hydratase, Chain A, domain 1"/>
    <property type="match status" value="1"/>
</dbReference>
<reference evidence="9" key="2">
    <citation type="journal article" date="2023" name="Microbiome">
        <title>Synthase-selected sorting approach identifies a beta-lactone synthase in a nudibranch symbiotic bacterium.</title>
        <authorList>
            <person name="Dzunkova M."/>
            <person name="La Clair J.J."/>
            <person name="Tyml T."/>
            <person name="Doud D."/>
            <person name="Schulz F."/>
            <person name="Piquer-Esteban S."/>
            <person name="Porcel Sanchis D."/>
            <person name="Osborn A."/>
            <person name="Robinson D."/>
            <person name="Louie K.B."/>
            <person name="Bowen B.P."/>
            <person name="Bowers R.M."/>
            <person name="Lee J."/>
            <person name="Arnau V."/>
            <person name="Diaz-Villanueva W."/>
            <person name="Stepanauskas R."/>
            <person name="Gosliner T."/>
            <person name="Date S.V."/>
            <person name="Northen T.R."/>
            <person name="Cheng J.F."/>
            <person name="Burkart M.D."/>
            <person name="Woyke T."/>
        </authorList>
    </citation>
    <scope>NUCLEOTIDE SEQUENCE</scope>
    <source>
        <strain evidence="9">Df01</strain>
    </source>
</reference>
<evidence type="ECO:0000313" key="9">
    <source>
        <dbReference type="EMBL" id="MDM5147395.1"/>
    </source>
</evidence>
<dbReference type="Pfam" id="PF00574">
    <property type="entry name" value="CLP_protease"/>
    <property type="match status" value="1"/>
</dbReference>
<evidence type="ECO:0000256" key="5">
    <source>
        <dbReference type="ARBA" id="ARBA00022825"/>
    </source>
</evidence>
<dbReference type="GO" id="GO:0008233">
    <property type="term" value="F:peptidase activity"/>
    <property type="evidence" value="ECO:0007669"/>
    <property type="project" value="UniProtKB-KW"/>
</dbReference>
<comment type="function">
    <text evidence="6">Cleaves peptides in various proteins in a process that requires ATP hydrolysis. Has a chymotrypsin-like activity. Plays a major role in the degradation of misfolded proteins.</text>
</comment>
<name>A0ABT7QL30_9GAMM</name>
<evidence type="ECO:0000256" key="8">
    <source>
        <dbReference type="RuleBase" id="RU003567"/>
    </source>
</evidence>
<dbReference type="SUPFAM" id="SSF52096">
    <property type="entry name" value="ClpP/crotonase"/>
    <property type="match status" value="1"/>
</dbReference>
<evidence type="ECO:0000256" key="2">
    <source>
        <dbReference type="ARBA" id="ARBA00022490"/>
    </source>
</evidence>
<keyword evidence="5 6" id="KW-0720">Serine protease</keyword>
<dbReference type="CDD" id="cd07017">
    <property type="entry name" value="S14_ClpP_2"/>
    <property type="match status" value="1"/>
</dbReference>
<evidence type="ECO:0000256" key="7">
    <source>
        <dbReference type="PROSITE-ProRule" id="PRU10085"/>
    </source>
</evidence>